<feature type="transmembrane region" description="Helical" evidence="1">
    <location>
        <begin position="12"/>
        <end position="34"/>
    </location>
</feature>
<keyword evidence="1" id="KW-1133">Transmembrane helix</keyword>
<accession>A0A0M6YG25</accession>
<proteinExistence type="predicted"/>
<dbReference type="RefSeq" id="WP_055081684.1">
    <property type="nucleotide sequence ID" value="NZ_CXSU01000001.1"/>
</dbReference>
<gene>
    <name evidence="2" type="ORF">JDO7802_00030</name>
</gene>
<evidence type="ECO:0000313" key="2">
    <source>
        <dbReference type="EMBL" id="CTQ48036.1"/>
    </source>
</evidence>
<dbReference type="Proteomes" id="UP000049222">
    <property type="component" value="Unassembled WGS sequence"/>
</dbReference>
<evidence type="ECO:0000313" key="3">
    <source>
        <dbReference type="Proteomes" id="UP000049222"/>
    </source>
</evidence>
<evidence type="ECO:0008006" key="4">
    <source>
        <dbReference type="Google" id="ProtNLM"/>
    </source>
</evidence>
<sequence>MAGKPGFLDVQVPMFVPLWRRVLAVVVFAGWTVMEVVNGAWGWAALFGGSAAYLAHQFFIAWEGPAGD</sequence>
<protein>
    <recommendedName>
        <fullName evidence="4">DUF3329 domain-containing protein</fullName>
    </recommendedName>
</protein>
<feature type="transmembrane region" description="Helical" evidence="1">
    <location>
        <begin position="40"/>
        <end position="62"/>
    </location>
</feature>
<dbReference type="OrthoDB" id="7362327at2"/>
<dbReference type="AlphaFoldDB" id="A0A0M6YG25"/>
<name>A0A0M6YG25_9RHOB</name>
<keyword evidence="3" id="KW-1185">Reference proteome</keyword>
<evidence type="ECO:0000256" key="1">
    <source>
        <dbReference type="SAM" id="Phobius"/>
    </source>
</evidence>
<keyword evidence="1" id="KW-0472">Membrane</keyword>
<reference evidence="2 3" key="1">
    <citation type="submission" date="2015-07" db="EMBL/GenBank/DDBJ databases">
        <authorList>
            <person name="Noorani M."/>
        </authorList>
    </citation>
    <scope>NUCLEOTIDE SEQUENCE [LARGE SCALE GENOMIC DNA]</scope>
    <source>
        <strain evidence="2 3">CECT 7802</strain>
    </source>
</reference>
<keyword evidence="1" id="KW-0812">Transmembrane</keyword>
<dbReference type="EMBL" id="CXSU01000001">
    <property type="protein sequence ID" value="CTQ48036.1"/>
    <property type="molecule type" value="Genomic_DNA"/>
</dbReference>
<organism evidence="2 3">
    <name type="scientific">Jannaschia donghaensis</name>
    <dbReference type="NCBI Taxonomy" id="420998"/>
    <lineage>
        <taxon>Bacteria</taxon>
        <taxon>Pseudomonadati</taxon>
        <taxon>Pseudomonadota</taxon>
        <taxon>Alphaproteobacteria</taxon>
        <taxon>Rhodobacterales</taxon>
        <taxon>Roseobacteraceae</taxon>
        <taxon>Jannaschia</taxon>
    </lineage>
</organism>